<dbReference type="EMBL" id="CP069115">
    <property type="protein sequence ID" value="QSS65938.1"/>
    <property type="molecule type" value="Genomic_DNA"/>
</dbReference>
<keyword evidence="1" id="KW-0812">Transmembrane</keyword>
<proteinExistence type="predicted"/>
<sequence>MNQQIDSVGSSAGGMVMGMRYIVLPLIIASLLLTILKSERILGSQPLVRSKGIQGAVVVGGEFFISSEDLNKALRRWAAELPREIYVDLLNEAVAQVSGIIEQHENARDKVLIDLHEAVINAGGESGIQFLDFNVAQGWTKAAGRLARACPDYTRAASYIVHAVVNRLRNVRSGRSLYLEPGLKDLQDAISLTRNASPPQPIASDELCSMGLRLNAMDLVLNGLQMLISRGFPRQLWKNLVTTILLQSLGTFPPTWLPKEGFIPYWVAIQRIRRDQPMIGQAKKC</sequence>
<name>A0A8A1MH45_AJECA</name>
<protein>
    <submittedName>
        <fullName evidence="2">Uncharacterized protein</fullName>
    </submittedName>
</protein>
<dbReference type="Proteomes" id="UP000663671">
    <property type="component" value="Chromosome 3"/>
</dbReference>
<dbReference type="VEuPathDB" id="FungiDB:I7I51_06789"/>
<keyword evidence="1" id="KW-1133">Transmembrane helix</keyword>
<dbReference type="OrthoDB" id="4461408at2759"/>
<evidence type="ECO:0000313" key="3">
    <source>
        <dbReference type="Proteomes" id="UP000663671"/>
    </source>
</evidence>
<keyword evidence="1" id="KW-0472">Membrane</keyword>
<feature type="transmembrane region" description="Helical" evidence="1">
    <location>
        <begin position="18"/>
        <end position="36"/>
    </location>
</feature>
<reference evidence="2" key="1">
    <citation type="submission" date="2021-01" db="EMBL/GenBank/DDBJ databases">
        <title>Chromosome-level genome assembly of a human fungal pathogen reveals clustering of transcriptionally co-regulated genes.</title>
        <authorList>
            <person name="Voorhies M."/>
            <person name="Cohen S."/>
            <person name="Shea T.P."/>
            <person name="Petrus S."/>
            <person name="Munoz J.F."/>
            <person name="Poplawski S."/>
            <person name="Goldman W.E."/>
            <person name="Michael T."/>
            <person name="Cuomo C.A."/>
            <person name="Sil A."/>
            <person name="Beyhan S."/>
        </authorList>
    </citation>
    <scope>NUCLEOTIDE SEQUENCE</scope>
    <source>
        <strain evidence="2">WU24</strain>
    </source>
</reference>
<evidence type="ECO:0000256" key="1">
    <source>
        <dbReference type="SAM" id="Phobius"/>
    </source>
</evidence>
<organism evidence="2 3">
    <name type="scientific">Ajellomyces capsulatus</name>
    <name type="common">Darling's disease fungus</name>
    <name type="synonym">Histoplasma capsulatum</name>
    <dbReference type="NCBI Taxonomy" id="5037"/>
    <lineage>
        <taxon>Eukaryota</taxon>
        <taxon>Fungi</taxon>
        <taxon>Dikarya</taxon>
        <taxon>Ascomycota</taxon>
        <taxon>Pezizomycotina</taxon>
        <taxon>Eurotiomycetes</taxon>
        <taxon>Eurotiomycetidae</taxon>
        <taxon>Onygenales</taxon>
        <taxon>Ajellomycetaceae</taxon>
        <taxon>Histoplasma</taxon>
    </lineage>
</organism>
<accession>A0A8A1MH45</accession>
<evidence type="ECO:0000313" key="2">
    <source>
        <dbReference type="EMBL" id="QSS65938.1"/>
    </source>
</evidence>
<dbReference type="AlphaFoldDB" id="A0A8A1MH45"/>
<gene>
    <name evidence="2" type="ORF">I7I51_06789</name>
</gene>